<dbReference type="EMBL" id="JAUDCK010000016">
    <property type="protein sequence ID" value="MDM8195834.1"/>
    <property type="molecule type" value="Genomic_DNA"/>
</dbReference>
<name>A0ABT7UI65_9FIRM</name>
<keyword evidence="4" id="KW-1185">Reference proteome</keyword>
<keyword evidence="3" id="KW-0378">Hydrolase</keyword>
<evidence type="ECO:0000256" key="1">
    <source>
        <dbReference type="SAM" id="Phobius"/>
    </source>
</evidence>
<dbReference type="GO" id="GO:0016787">
    <property type="term" value="F:hydrolase activity"/>
    <property type="evidence" value="ECO:0007669"/>
    <property type="project" value="UniProtKB-KW"/>
</dbReference>
<dbReference type="RefSeq" id="WP_289527647.1">
    <property type="nucleotide sequence ID" value="NZ_JAUDCK010000016.1"/>
</dbReference>
<gene>
    <name evidence="3" type="ORF">QUV98_05825</name>
</gene>
<keyword evidence="1" id="KW-1133">Transmembrane helix</keyword>
<organism evidence="3 4">
    <name type="scientific">Massilimicrobiota timonensis</name>
    <dbReference type="NCBI Taxonomy" id="1776392"/>
    <lineage>
        <taxon>Bacteria</taxon>
        <taxon>Bacillati</taxon>
        <taxon>Bacillota</taxon>
        <taxon>Erysipelotrichia</taxon>
        <taxon>Erysipelotrichales</taxon>
        <taxon>Erysipelotrichaceae</taxon>
        <taxon>Massilimicrobiota</taxon>
    </lineage>
</organism>
<dbReference type="InterPro" id="IPR029058">
    <property type="entry name" value="AB_hydrolase_fold"/>
</dbReference>
<evidence type="ECO:0000313" key="3">
    <source>
        <dbReference type="EMBL" id="MDM8195834.1"/>
    </source>
</evidence>
<protein>
    <submittedName>
        <fullName evidence="3">Alpha/beta hydrolase</fullName>
    </submittedName>
</protein>
<accession>A0ABT7UI65</accession>
<evidence type="ECO:0000313" key="4">
    <source>
        <dbReference type="Proteomes" id="UP001529275"/>
    </source>
</evidence>
<dbReference type="SUPFAM" id="SSF53474">
    <property type="entry name" value="alpha/beta-Hydrolases"/>
    <property type="match status" value="1"/>
</dbReference>
<dbReference type="InterPro" id="IPR052920">
    <property type="entry name" value="DNA-binding_regulatory"/>
</dbReference>
<sequence length="307" mass="35217">MKKIIKIISIIILILTIFIMGITLYIGNYLYDYTLNPHSNHSLFDSELYQKDTQDAQKWLEDKSVHLSISSYDDLFLHAYYIEQNNPIYAIMVHGYRGDSSSIISPVKHFYEQGYNLLIPDLRGHGQSEGDYIGMGWDDRYDIMGWIDYLVSQNPQAQIILYGVSMGGATVMDVAGENLPSQVKAVIEDCGYTSVWDVFQYHIPMKKWQSEVALHMASLVTQIRAGYALEDVQPIQQVQKSRIPILFIHGQDDDFVPVDMIDELYLKANCPKEKLIIKGAGHAQSCSTDATTYYQTIFRFIHRYTKK</sequence>
<keyword evidence="1" id="KW-0812">Transmembrane</keyword>
<comment type="caution">
    <text evidence="3">The sequence shown here is derived from an EMBL/GenBank/DDBJ whole genome shotgun (WGS) entry which is preliminary data.</text>
</comment>
<feature type="transmembrane region" description="Helical" evidence="1">
    <location>
        <begin position="7"/>
        <end position="31"/>
    </location>
</feature>
<feature type="domain" description="Serine aminopeptidase S33" evidence="2">
    <location>
        <begin position="91"/>
        <end position="205"/>
    </location>
</feature>
<evidence type="ECO:0000259" key="2">
    <source>
        <dbReference type="Pfam" id="PF12146"/>
    </source>
</evidence>
<dbReference type="InterPro" id="IPR022742">
    <property type="entry name" value="Hydrolase_4"/>
</dbReference>
<dbReference type="Gene3D" id="3.40.50.1820">
    <property type="entry name" value="alpha/beta hydrolase"/>
    <property type="match status" value="1"/>
</dbReference>
<reference evidence="4" key="1">
    <citation type="submission" date="2023-06" db="EMBL/GenBank/DDBJ databases">
        <title>Identification and characterization of horizontal gene transfer across gut microbiota members of farm animals based on homology search.</title>
        <authorList>
            <person name="Zeman M."/>
            <person name="Kubasova T."/>
            <person name="Jahodarova E."/>
            <person name="Nykrynova M."/>
            <person name="Rychlik I."/>
        </authorList>
    </citation>
    <scope>NUCLEOTIDE SEQUENCE [LARGE SCALE GENOMIC DNA]</scope>
    <source>
        <strain evidence="4">ET341</strain>
    </source>
</reference>
<reference evidence="3 4" key="2">
    <citation type="submission" date="2023-06" db="EMBL/GenBank/DDBJ databases">
        <authorList>
            <person name="Zeman M."/>
            <person name="Kubasova T."/>
            <person name="Jahodarova E."/>
            <person name="Nykrynova M."/>
            <person name="Rychlik I."/>
        </authorList>
    </citation>
    <scope>NUCLEOTIDE SEQUENCE [LARGE SCALE GENOMIC DNA]</scope>
    <source>
        <strain evidence="3 4">ET341</strain>
    </source>
</reference>
<dbReference type="PANTHER" id="PTHR43358:SF4">
    <property type="entry name" value="ALPHA_BETA HYDROLASE FOLD-1 DOMAIN-CONTAINING PROTEIN"/>
    <property type="match status" value="1"/>
</dbReference>
<keyword evidence="1" id="KW-0472">Membrane</keyword>
<dbReference type="PANTHER" id="PTHR43358">
    <property type="entry name" value="ALPHA/BETA-HYDROLASE"/>
    <property type="match status" value="1"/>
</dbReference>
<proteinExistence type="predicted"/>
<dbReference type="Proteomes" id="UP001529275">
    <property type="component" value="Unassembled WGS sequence"/>
</dbReference>
<dbReference type="Pfam" id="PF12146">
    <property type="entry name" value="Hydrolase_4"/>
    <property type="match status" value="1"/>
</dbReference>